<keyword evidence="2" id="KW-1185">Reference proteome</keyword>
<reference evidence="1 2" key="1">
    <citation type="journal article" date="2019" name="Commun. Biol.">
        <title>The bagworm genome reveals a unique fibroin gene that provides high tensile strength.</title>
        <authorList>
            <person name="Kono N."/>
            <person name="Nakamura H."/>
            <person name="Ohtoshi R."/>
            <person name="Tomita M."/>
            <person name="Numata K."/>
            <person name="Arakawa K."/>
        </authorList>
    </citation>
    <scope>NUCLEOTIDE SEQUENCE [LARGE SCALE GENOMIC DNA]</scope>
</reference>
<dbReference type="EMBL" id="BGZK01000084">
    <property type="protein sequence ID" value="GBP17060.1"/>
    <property type="molecule type" value="Genomic_DNA"/>
</dbReference>
<gene>
    <name evidence="1" type="ORF">EVAR_8130_1</name>
</gene>
<accession>A0A4C1TSS0</accession>
<comment type="caution">
    <text evidence="1">The sequence shown here is derived from an EMBL/GenBank/DDBJ whole genome shotgun (WGS) entry which is preliminary data.</text>
</comment>
<name>A0A4C1TSS0_EUMVA</name>
<protein>
    <submittedName>
        <fullName evidence="1">Uncharacterized protein</fullName>
    </submittedName>
</protein>
<proteinExistence type="predicted"/>
<dbReference type="AlphaFoldDB" id="A0A4C1TSS0"/>
<evidence type="ECO:0000313" key="2">
    <source>
        <dbReference type="Proteomes" id="UP000299102"/>
    </source>
</evidence>
<sequence>MSAGQCRGARPVPAPRFDRSYSRRVIILPRRHRVRARSVQSARPPARPVTPVAAAVALIAPHLVTTRSFRERRHG</sequence>
<dbReference type="Proteomes" id="UP000299102">
    <property type="component" value="Unassembled WGS sequence"/>
</dbReference>
<organism evidence="1 2">
    <name type="scientific">Eumeta variegata</name>
    <name type="common">Bagworm moth</name>
    <name type="synonym">Eumeta japonica</name>
    <dbReference type="NCBI Taxonomy" id="151549"/>
    <lineage>
        <taxon>Eukaryota</taxon>
        <taxon>Metazoa</taxon>
        <taxon>Ecdysozoa</taxon>
        <taxon>Arthropoda</taxon>
        <taxon>Hexapoda</taxon>
        <taxon>Insecta</taxon>
        <taxon>Pterygota</taxon>
        <taxon>Neoptera</taxon>
        <taxon>Endopterygota</taxon>
        <taxon>Lepidoptera</taxon>
        <taxon>Glossata</taxon>
        <taxon>Ditrysia</taxon>
        <taxon>Tineoidea</taxon>
        <taxon>Psychidae</taxon>
        <taxon>Oiketicinae</taxon>
        <taxon>Eumeta</taxon>
    </lineage>
</organism>
<evidence type="ECO:0000313" key="1">
    <source>
        <dbReference type="EMBL" id="GBP17060.1"/>
    </source>
</evidence>